<gene>
    <name evidence="1" type="ordered locus">Curi_c17790</name>
</gene>
<sequence>MGKVYREVVFDNKLSIEKFLADEFNVLLKLDSGQSLSYSNQELKSVLVNLDITEEEGKATLTISKLVSLKAFLLSKEEGMDVVKLIATIDDVMKLSSNGVKSDSMGIPNDENLKEFLSKANIRVESIVEDKVFLSDGKRKVSVKCKNNFYDFNQIELIEEY</sequence>
<dbReference type="EMBL" id="CP003326">
    <property type="protein sequence ID" value="AFS78786.1"/>
    <property type="molecule type" value="Genomic_DNA"/>
</dbReference>
<proteinExistence type="predicted"/>
<dbReference type="HOGENOM" id="CLU_1640803_0_0_9"/>
<dbReference type="RefSeq" id="WP_014967922.1">
    <property type="nucleotide sequence ID" value="NC_018664.1"/>
</dbReference>
<dbReference type="Proteomes" id="UP000006094">
    <property type="component" value="Chromosome"/>
</dbReference>
<accession>K0B2D0</accession>
<evidence type="ECO:0000313" key="2">
    <source>
        <dbReference type="Proteomes" id="UP000006094"/>
    </source>
</evidence>
<name>K0B2D0_GOTA9</name>
<protein>
    <submittedName>
        <fullName evidence="1">Uncharacterized protein</fullName>
    </submittedName>
</protein>
<evidence type="ECO:0000313" key="1">
    <source>
        <dbReference type="EMBL" id="AFS78786.1"/>
    </source>
</evidence>
<dbReference type="KEGG" id="cad:Curi_c17790"/>
<dbReference type="STRING" id="1128398.Curi_c17790"/>
<dbReference type="OrthoDB" id="3035064at2"/>
<organism evidence="1 2">
    <name type="scientific">Gottschalkia acidurici (strain ATCC 7906 / DSM 604 / BCRC 14475 / CIP 104303 / KCTC 5404 / NCIMB 10678 / 9a)</name>
    <name type="common">Clostridium acidurici</name>
    <dbReference type="NCBI Taxonomy" id="1128398"/>
    <lineage>
        <taxon>Bacteria</taxon>
        <taxon>Bacillati</taxon>
        <taxon>Bacillota</taxon>
        <taxon>Tissierellia</taxon>
        <taxon>Tissierellales</taxon>
        <taxon>Gottschalkiaceae</taxon>
        <taxon>Gottschalkia</taxon>
    </lineage>
</organism>
<keyword evidence="2" id="KW-1185">Reference proteome</keyword>
<dbReference type="AlphaFoldDB" id="K0B2D0"/>
<reference evidence="1 2" key="1">
    <citation type="journal article" date="2012" name="PLoS ONE">
        <title>The purine-utilizing bacterium Clostridium acidurici 9a: a genome-guided metabolic reconsideration.</title>
        <authorList>
            <person name="Hartwich K."/>
            <person name="Poehlein A."/>
            <person name="Daniel R."/>
        </authorList>
    </citation>
    <scope>NUCLEOTIDE SEQUENCE [LARGE SCALE GENOMIC DNA]</scope>
    <source>
        <strain evidence="2">ATCC 7906 / DSM 604 / BCRC 14475 / CIP 104303 / KCTC 5404 / NCIMB 10678 / 9a</strain>
    </source>
</reference>